<dbReference type="InterPro" id="IPR009057">
    <property type="entry name" value="Homeodomain-like_sf"/>
</dbReference>
<protein>
    <recommendedName>
        <fullName evidence="6">SANT domain-containing protein</fullName>
    </recommendedName>
</protein>
<evidence type="ECO:0000256" key="2">
    <source>
        <dbReference type="ARBA" id="ARBA00023015"/>
    </source>
</evidence>
<dbReference type="PANTHER" id="PTHR13859:SF11">
    <property type="entry name" value="GRUNGE, ISOFORM J"/>
    <property type="match status" value="1"/>
</dbReference>
<dbReference type="FunFam" id="1.10.10.60:FF:000374">
    <property type="entry name" value="Arginine-glutamic acid dipeptide repeat protein"/>
    <property type="match status" value="1"/>
</dbReference>
<proteinExistence type="predicted"/>
<sequence length="313" mass="35194">MEMDSVELYHESECTEDASPEQLHSLGSPDISDIFGDPQVLPRVGDKYQVEIPPLMAETDRLQLIKIPTDAEVMTVDVAHSFQVGQSIPIMWVHNKLNDIKSETMEFLDDLDNAINTNGSMECIKGKESQISSSNTDSNLEVEPSGIALGHGKGQNESENEKPMVVGDQMDVEFPLPQQNNSVQYHHASGKCGYPVPGSLGDHWSDIEEKSLILGLYIFGKNLVQVKRFIGGKQMGDILSFYYGKFYRSDAHRRWSECRKLRSRRCIQGQRIFTGGRQQELLSRLLMHVSEESKNTLLEYKTIIPGAFGMPLK</sequence>
<evidence type="ECO:0000256" key="3">
    <source>
        <dbReference type="ARBA" id="ARBA00023163"/>
    </source>
</evidence>
<reference evidence="7 8" key="1">
    <citation type="journal article" date="2020" name="Mol. Biol. Evol.">
        <title>Distinct Expression and Methylation Patterns for Genes with Different Fates following a Single Whole-Genome Duplication in Flowering Plants.</title>
        <authorList>
            <person name="Shi T."/>
            <person name="Rahmani R.S."/>
            <person name="Gugger P.F."/>
            <person name="Wang M."/>
            <person name="Li H."/>
            <person name="Zhang Y."/>
            <person name="Li Z."/>
            <person name="Wang Q."/>
            <person name="Van de Peer Y."/>
            <person name="Marchal K."/>
            <person name="Chen J."/>
        </authorList>
    </citation>
    <scope>NUCLEOTIDE SEQUENCE [LARGE SCALE GENOMIC DNA]</scope>
    <source>
        <tissue evidence="7">Leaf</tissue>
    </source>
</reference>
<dbReference type="EMBL" id="DUZY01000003">
    <property type="protein sequence ID" value="DAD33370.1"/>
    <property type="molecule type" value="Genomic_DNA"/>
</dbReference>
<dbReference type="GO" id="GO:0005634">
    <property type="term" value="C:nucleus"/>
    <property type="evidence" value="ECO:0007669"/>
    <property type="project" value="UniProtKB-SubCell"/>
</dbReference>
<keyword evidence="8" id="KW-1185">Reference proteome</keyword>
<dbReference type="AlphaFoldDB" id="A0A822YLA6"/>
<comment type="caution">
    <text evidence="7">The sequence shown here is derived from an EMBL/GenBank/DDBJ whole genome shotgun (WGS) entry which is preliminary data.</text>
</comment>
<dbReference type="InterPro" id="IPR017884">
    <property type="entry name" value="SANT_dom"/>
</dbReference>
<keyword evidence="4" id="KW-0539">Nucleus</keyword>
<feature type="region of interest" description="Disordered" evidence="5">
    <location>
        <begin position="128"/>
        <end position="160"/>
    </location>
</feature>
<keyword evidence="2" id="KW-0805">Transcription regulation</keyword>
<dbReference type="PANTHER" id="PTHR13859">
    <property type="entry name" value="ATROPHIN-RELATED"/>
    <property type="match status" value="1"/>
</dbReference>
<dbReference type="Pfam" id="PF25826">
    <property type="entry name" value="DUF7952"/>
    <property type="match status" value="1"/>
</dbReference>
<comment type="subcellular location">
    <subcellularLocation>
        <location evidence="1">Nucleus</location>
    </subcellularLocation>
</comment>
<evidence type="ECO:0000256" key="4">
    <source>
        <dbReference type="ARBA" id="ARBA00023242"/>
    </source>
</evidence>
<dbReference type="InterPro" id="IPR057712">
    <property type="entry name" value="DUF7952"/>
</dbReference>
<feature type="compositionally biased region" description="Polar residues" evidence="5">
    <location>
        <begin position="129"/>
        <end position="139"/>
    </location>
</feature>
<evidence type="ECO:0000313" key="7">
    <source>
        <dbReference type="EMBL" id="DAD33370.1"/>
    </source>
</evidence>
<name>A0A822YLA6_NELNU</name>
<dbReference type="SUPFAM" id="SSF46689">
    <property type="entry name" value="Homeodomain-like"/>
    <property type="match status" value="1"/>
</dbReference>
<organism evidence="7 8">
    <name type="scientific">Nelumbo nucifera</name>
    <name type="common">Sacred lotus</name>
    <dbReference type="NCBI Taxonomy" id="4432"/>
    <lineage>
        <taxon>Eukaryota</taxon>
        <taxon>Viridiplantae</taxon>
        <taxon>Streptophyta</taxon>
        <taxon>Embryophyta</taxon>
        <taxon>Tracheophyta</taxon>
        <taxon>Spermatophyta</taxon>
        <taxon>Magnoliopsida</taxon>
        <taxon>Proteales</taxon>
        <taxon>Nelumbonaceae</taxon>
        <taxon>Nelumbo</taxon>
    </lineage>
</organism>
<dbReference type="PROSITE" id="PS51293">
    <property type="entry name" value="SANT"/>
    <property type="match status" value="1"/>
</dbReference>
<evidence type="ECO:0000259" key="6">
    <source>
        <dbReference type="PROSITE" id="PS51293"/>
    </source>
</evidence>
<feature type="domain" description="SANT" evidence="6">
    <location>
        <begin position="199"/>
        <end position="250"/>
    </location>
</feature>
<evidence type="ECO:0000256" key="1">
    <source>
        <dbReference type="ARBA" id="ARBA00004123"/>
    </source>
</evidence>
<dbReference type="Proteomes" id="UP000607653">
    <property type="component" value="Unassembled WGS sequence"/>
</dbReference>
<keyword evidence="3" id="KW-0804">Transcription</keyword>
<evidence type="ECO:0000256" key="5">
    <source>
        <dbReference type="SAM" id="MobiDB-lite"/>
    </source>
</evidence>
<feature type="region of interest" description="Disordered" evidence="5">
    <location>
        <begin position="1"/>
        <end position="29"/>
    </location>
</feature>
<accession>A0A822YLA6</accession>
<evidence type="ECO:0000313" key="8">
    <source>
        <dbReference type="Proteomes" id="UP000607653"/>
    </source>
</evidence>
<gene>
    <name evidence="7" type="ORF">HUJ06_012221</name>
</gene>